<dbReference type="Gene3D" id="3.40.50.300">
    <property type="entry name" value="P-loop containing nucleotide triphosphate hydrolases"/>
    <property type="match status" value="2"/>
</dbReference>
<sequence length="976" mass="109493">MSAFDSFMSTLFPPTGQSQKSKERDQGAKLGAADESVKVSPQVEALLTDLSGRPLSLPRGKPITESSLRVAYRRAPSFASQLPWVEYLSESGCFLLEDGVSVGIVAEVIPVPTEGRSEEALENVRDIICSALQDCLPEYDHHPWVLQLYVRDDTDPRPDLEKLRAYTRPGLLDTQFTQAWLASMDAHMRAIAKPGGLFEDDRVTQTQWRGQSRRTRLVLYRRLGSGKAKKMGERKSLSNPEDAVNQVFDRLVTSLQPGGLTFRRYDGRDFHRWLMPRFNPRPRTSPDDPQRFYDVFDYPDDDDRLPQYDLSEGLLASSPFGDVDKGLWYFDGMPHAVVPVEEMRQIPKVGHITGEVTRNNGQSGGTISNALLDLLPEGTEACLTVVATPQEPLEDHIDKLRQKAVGGTVQAQKVREDCDKARKFLGDDHKLYQSSLVFYVNGADERELEKRLLELTTRLTSAQLKPVDPEDEVAALNSYLRWLPMAYDPELDRSGWYTQMNFVQHISNLTPLFGRARGTGNPGISFFNRGGGTFNFDPLNLDDRAANAHMLIFGPTGAGKSATLNGILSQVMAIHRPRLFVIEVGNSFGMLGDYFQRKGMTVNKVRLAPGSGACLPPFSEAHRLLDAEMEAARVERDREDHNPYEEASVDTLVKDADGDSEGDERDLMGEMEIAARLMITGGDPKEEAQFRRSDRRMVRDAIYRAARTSHAAGRTCLTEDVRQAFREIANDSELPESARERAYDMGESLGLFVDGFDGEVFNRAGKSWPECDVTIIDLAHYAREGYEAQLALAVISITNMITNLAEREQFSGRPIVQAVDESHIVTVNPLLSPFFVKVGKMGRKLSHWLWFATQNLEDFPNAAEKLLNMVEWWICLTMPPDEVEQVARFKSLTPSQRQLMLSATKVNKKYTEGVVLSTRLEALFRVVPPSLYLALAGTEGDEKAERDRVMRELKCSELDAAIEIARRLDEKRGIVT</sequence>
<gene>
    <name evidence="2" type="ORF">CPA45_19090</name>
</gene>
<dbReference type="PANTHER" id="PTHR30121:SF6">
    <property type="entry name" value="SLR6007 PROTEIN"/>
    <property type="match status" value="1"/>
</dbReference>
<evidence type="ECO:0000256" key="1">
    <source>
        <dbReference type="SAM" id="MobiDB-lite"/>
    </source>
</evidence>
<keyword evidence="3" id="KW-1185">Reference proteome</keyword>
<dbReference type="AlphaFoldDB" id="A0A2A4HJ62"/>
<evidence type="ECO:0000313" key="2">
    <source>
        <dbReference type="EMBL" id="PCF94084.1"/>
    </source>
</evidence>
<dbReference type="InterPro" id="IPR051162">
    <property type="entry name" value="T4SS_component"/>
</dbReference>
<dbReference type="InterPro" id="IPR027417">
    <property type="entry name" value="P-loop_NTPase"/>
</dbReference>
<comment type="caution">
    <text evidence="2">The sequence shown here is derived from an EMBL/GenBank/DDBJ whole genome shotgun (WGS) entry which is preliminary data.</text>
</comment>
<dbReference type="OrthoDB" id="5555485at2"/>
<feature type="region of interest" description="Disordered" evidence="1">
    <location>
        <begin position="1"/>
        <end position="37"/>
    </location>
</feature>
<evidence type="ECO:0000313" key="3">
    <source>
        <dbReference type="Proteomes" id="UP000218677"/>
    </source>
</evidence>
<protein>
    <submittedName>
        <fullName evidence="2">Conjugative transfer ATPase</fullName>
    </submittedName>
</protein>
<dbReference type="SUPFAM" id="SSF52540">
    <property type="entry name" value="P-loop containing nucleoside triphosphate hydrolases"/>
    <property type="match status" value="1"/>
</dbReference>
<dbReference type="EMBL" id="NWUX01000024">
    <property type="protein sequence ID" value="PCF94084.1"/>
    <property type="molecule type" value="Genomic_DNA"/>
</dbReference>
<organism evidence="2 3">
    <name type="scientific">Vreelandella nigrificans</name>
    <dbReference type="NCBI Taxonomy" id="2042704"/>
    <lineage>
        <taxon>Bacteria</taxon>
        <taxon>Pseudomonadati</taxon>
        <taxon>Pseudomonadota</taxon>
        <taxon>Gammaproteobacteria</taxon>
        <taxon>Oceanospirillales</taxon>
        <taxon>Halomonadaceae</taxon>
        <taxon>Vreelandella</taxon>
    </lineage>
</organism>
<dbReference type="PANTHER" id="PTHR30121">
    <property type="entry name" value="UNCHARACTERIZED PROTEIN YJGR-RELATED"/>
    <property type="match status" value="1"/>
</dbReference>
<dbReference type="InterPro" id="IPR025955">
    <property type="entry name" value="TraC/Conjuga_ATPase"/>
</dbReference>
<accession>A0A2A4HJ62</accession>
<dbReference type="NCBIfam" id="TIGR03744">
    <property type="entry name" value="traC_PFL_4706"/>
    <property type="match status" value="1"/>
</dbReference>
<proteinExistence type="predicted"/>
<name>A0A2A4HJ62_9GAMM</name>
<dbReference type="Pfam" id="PF11130">
    <property type="entry name" value="TraC_F_IV"/>
    <property type="match status" value="1"/>
</dbReference>
<reference evidence="3" key="1">
    <citation type="submission" date="2017-09" db="EMBL/GenBank/DDBJ databases">
        <authorList>
            <person name="Cho G.-S."/>
            <person name="Oguntoyinbo F.A."/>
            <person name="Cnockaert M."/>
            <person name="Kabisch J."/>
            <person name="Neve H."/>
            <person name="Bockelmann W."/>
            <person name="Wenning M."/>
            <person name="Franz C.M."/>
            <person name="Vandamme P."/>
        </authorList>
    </citation>
    <scope>NUCLEOTIDE SEQUENCE [LARGE SCALE GENOMIC DNA]</scope>
    <source>
        <strain evidence="3">MBT G8648</strain>
    </source>
</reference>
<dbReference type="Proteomes" id="UP000218677">
    <property type="component" value="Unassembled WGS sequence"/>
</dbReference>
<dbReference type="InterPro" id="IPR022303">
    <property type="entry name" value="Conjug_Trfer_ATPase"/>
</dbReference>